<gene>
    <name evidence="1" type="ORF">A6X21_08665</name>
</gene>
<evidence type="ECO:0000313" key="1">
    <source>
        <dbReference type="EMBL" id="ODA29511.1"/>
    </source>
</evidence>
<accession>A0A1C3E8G5</accession>
<comment type="caution">
    <text evidence="1">The sequence shown here is derived from an EMBL/GenBank/DDBJ whole genome shotgun (WGS) entry which is preliminary data.</text>
</comment>
<sequence>MPNVVKRRCSVCHSLHRELLRLTKPWLQINRMGISIQSSVANRPATEELWLSSPLTKTSPVKLEKSSVADDRCA</sequence>
<dbReference type="EMBL" id="LYDR01000128">
    <property type="protein sequence ID" value="ODA29511.1"/>
    <property type="molecule type" value="Genomic_DNA"/>
</dbReference>
<name>A0A1C3E8G5_9PLAN</name>
<reference evidence="1 2" key="1">
    <citation type="submission" date="2016-05" db="EMBL/GenBank/DDBJ databases">
        <title>Genomic and physiological characterization of Planctopirus sp. isolated from fresh water lake.</title>
        <authorList>
            <person name="Subhash Y."/>
            <person name="Ramana C."/>
        </authorList>
    </citation>
    <scope>NUCLEOTIDE SEQUENCE [LARGE SCALE GENOMIC DNA]</scope>
    <source>
        <strain evidence="1 2">JC280</strain>
    </source>
</reference>
<organism evidence="1 2">
    <name type="scientific">Planctopirus hydrillae</name>
    <dbReference type="NCBI Taxonomy" id="1841610"/>
    <lineage>
        <taxon>Bacteria</taxon>
        <taxon>Pseudomonadati</taxon>
        <taxon>Planctomycetota</taxon>
        <taxon>Planctomycetia</taxon>
        <taxon>Planctomycetales</taxon>
        <taxon>Planctomycetaceae</taxon>
        <taxon>Planctopirus</taxon>
    </lineage>
</organism>
<protein>
    <submittedName>
        <fullName evidence="1">Uncharacterized protein</fullName>
    </submittedName>
</protein>
<evidence type="ECO:0000313" key="2">
    <source>
        <dbReference type="Proteomes" id="UP000094828"/>
    </source>
</evidence>
<dbReference type="Proteomes" id="UP000094828">
    <property type="component" value="Unassembled WGS sequence"/>
</dbReference>
<dbReference type="AlphaFoldDB" id="A0A1C3E8G5"/>
<keyword evidence="2" id="KW-1185">Reference proteome</keyword>
<proteinExistence type="predicted"/>